<dbReference type="InterPro" id="IPR001806">
    <property type="entry name" value="Small_GTPase"/>
</dbReference>
<comment type="caution">
    <text evidence="2">The sequence shown here is derived from an EMBL/GenBank/DDBJ whole genome shotgun (WGS) entry which is preliminary data.</text>
</comment>
<reference evidence="2 3" key="1">
    <citation type="submission" date="2024-04" db="EMBL/GenBank/DDBJ databases">
        <title>Tritrichomonas musculus Genome.</title>
        <authorList>
            <person name="Alves-Ferreira E."/>
            <person name="Grigg M."/>
            <person name="Lorenzi H."/>
            <person name="Galac M."/>
        </authorList>
    </citation>
    <scope>NUCLEOTIDE SEQUENCE [LARGE SCALE GENOMIC DNA]</scope>
    <source>
        <strain evidence="2 3">EAF2021</strain>
    </source>
</reference>
<dbReference type="PRINTS" id="PR00449">
    <property type="entry name" value="RASTRNSFRMNG"/>
</dbReference>
<dbReference type="PANTHER" id="PTHR47978">
    <property type="match status" value="1"/>
</dbReference>
<dbReference type="PROSITE" id="PS51421">
    <property type="entry name" value="RAS"/>
    <property type="match status" value="1"/>
</dbReference>
<keyword evidence="3" id="KW-1185">Reference proteome</keyword>
<dbReference type="SMART" id="SM00174">
    <property type="entry name" value="RHO"/>
    <property type="match status" value="1"/>
</dbReference>
<dbReference type="PROSITE" id="PS51419">
    <property type="entry name" value="RAB"/>
    <property type="match status" value="1"/>
</dbReference>
<evidence type="ECO:0000313" key="3">
    <source>
        <dbReference type="Proteomes" id="UP001470230"/>
    </source>
</evidence>
<keyword evidence="1" id="KW-0547">Nucleotide-binding</keyword>
<gene>
    <name evidence="2" type="ORF">M9Y10_016660</name>
</gene>
<dbReference type="EMBL" id="JAPFFF010000021">
    <property type="protein sequence ID" value="KAK8854110.1"/>
    <property type="molecule type" value="Genomic_DNA"/>
</dbReference>
<accession>A0ABR2HWV6</accession>
<dbReference type="Proteomes" id="UP001470230">
    <property type="component" value="Unassembled WGS sequence"/>
</dbReference>
<name>A0ABR2HWV6_9EUKA</name>
<sequence>MDNLNGSSLHPRVVVIGTAAVGKTSLIGRIIENKFESKTAPTTGTAFNEFHTNDPEKPVIQIWDTAGMERYRSLNRVFYQEAIGALLCFDLTSFHSFEDIDSWLKEFITEAQPNPIVILVGTKADLHDKIEVEPEEIQQYAKANHLQYFATSALTGEGVDEMMKALIHLIPKVDATVTTNQLVPVEEKKKCC</sequence>
<dbReference type="PROSITE" id="PS51420">
    <property type="entry name" value="RHO"/>
    <property type="match status" value="1"/>
</dbReference>
<dbReference type="SMART" id="SM00173">
    <property type="entry name" value="RAS"/>
    <property type="match status" value="1"/>
</dbReference>
<dbReference type="SMART" id="SM00175">
    <property type="entry name" value="RAB"/>
    <property type="match status" value="1"/>
</dbReference>
<dbReference type="CDD" id="cd00154">
    <property type="entry name" value="Rab"/>
    <property type="match status" value="1"/>
</dbReference>
<dbReference type="Gene3D" id="3.40.50.300">
    <property type="entry name" value="P-loop containing nucleotide triphosphate hydrolases"/>
    <property type="match status" value="1"/>
</dbReference>
<proteinExistence type="predicted"/>
<evidence type="ECO:0000313" key="2">
    <source>
        <dbReference type="EMBL" id="KAK8854110.1"/>
    </source>
</evidence>
<dbReference type="InterPro" id="IPR005225">
    <property type="entry name" value="Small_GTP-bd"/>
</dbReference>
<evidence type="ECO:0000256" key="1">
    <source>
        <dbReference type="ARBA" id="ARBA00022741"/>
    </source>
</evidence>
<dbReference type="SUPFAM" id="SSF52540">
    <property type="entry name" value="P-loop containing nucleoside triphosphate hydrolases"/>
    <property type="match status" value="1"/>
</dbReference>
<dbReference type="Pfam" id="PF00071">
    <property type="entry name" value="Ras"/>
    <property type="match status" value="1"/>
</dbReference>
<dbReference type="SMART" id="SM00176">
    <property type="entry name" value="RAN"/>
    <property type="match status" value="1"/>
</dbReference>
<dbReference type="NCBIfam" id="TIGR00231">
    <property type="entry name" value="small_GTP"/>
    <property type="match status" value="1"/>
</dbReference>
<dbReference type="InterPro" id="IPR027417">
    <property type="entry name" value="P-loop_NTPase"/>
</dbReference>
<protein>
    <submittedName>
        <fullName evidence="2">Ras- protein Rab-39A</fullName>
    </submittedName>
</protein>
<organism evidence="2 3">
    <name type="scientific">Tritrichomonas musculus</name>
    <dbReference type="NCBI Taxonomy" id="1915356"/>
    <lineage>
        <taxon>Eukaryota</taxon>
        <taxon>Metamonada</taxon>
        <taxon>Parabasalia</taxon>
        <taxon>Tritrichomonadida</taxon>
        <taxon>Tritrichomonadidae</taxon>
        <taxon>Tritrichomonas</taxon>
    </lineage>
</organism>